<sequence length="81" mass="9342">MIRSMRRNGFRMLQTKLQRCELVSCRASEAIVWGSQKTHLVKSPSADLERLQSDVLEFCKLHSVSLQIIDLIWPLDIKACI</sequence>
<name>A0A0E9PY84_ANGAN</name>
<reference evidence="1" key="1">
    <citation type="submission" date="2014-11" db="EMBL/GenBank/DDBJ databases">
        <authorList>
            <person name="Amaro Gonzalez C."/>
        </authorList>
    </citation>
    <scope>NUCLEOTIDE SEQUENCE</scope>
</reference>
<proteinExistence type="predicted"/>
<organism evidence="1">
    <name type="scientific">Anguilla anguilla</name>
    <name type="common">European freshwater eel</name>
    <name type="synonym">Muraena anguilla</name>
    <dbReference type="NCBI Taxonomy" id="7936"/>
    <lineage>
        <taxon>Eukaryota</taxon>
        <taxon>Metazoa</taxon>
        <taxon>Chordata</taxon>
        <taxon>Craniata</taxon>
        <taxon>Vertebrata</taxon>
        <taxon>Euteleostomi</taxon>
        <taxon>Actinopterygii</taxon>
        <taxon>Neopterygii</taxon>
        <taxon>Teleostei</taxon>
        <taxon>Anguilliformes</taxon>
        <taxon>Anguillidae</taxon>
        <taxon>Anguilla</taxon>
    </lineage>
</organism>
<evidence type="ECO:0000313" key="1">
    <source>
        <dbReference type="EMBL" id="JAH09050.1"/>
    </source>
</evidence>
<dbReference type="EMBL" id="GBXM01099527">
    <property type="protein sequence ID" value="JAH09050.1"/>
    <property type="molecule type" value="Transcribed_RNA"/>
</dbReference>
<dbReference type="AlphaFoldDB" id="A0A0E9PY84"/>
<protein>
    <submittedName>
        <fullName evidence="1">Uncharacterized protein</fullName>
    </submittedName>
</protein>
<reference evidence="1" key="2">
    <citation type="journal article" date="2015" name="Fish Shellfish Immunol.">
        <title>Early steps in the European eel (Anguilla anguilla)-Vibrio vulnificus interaction in the gills: Role of the RtxA13 toxin.</title>
        <authorList>
            <person name="Callol A."/>
            <person name="Pajuelo D."/>
            <person name="Ebbesson L."/>
            <person name="Teles M."/>
            <person name="MacKenzie S."/>
            <person name="Amaro C."/>
        </authorList>
    </citation>
    <scope>NUCLEOTIDE SEQUENCE</scope>
</reference>
<accession>A0A0E9PY84</accession>